<dbReference type="NCBIfam" id="TIGR01409">
    <property type="entry name" value="TAT_signal_seq"/>
    <property type="match status" value="1"/>
</dbReference>
<evidence type="ECO:0000313" key="1">
    <source>
        <dbReference type="EMBL" id="MBA1373496.1"/>
    </source>
</evidence>
<dbReference type="Proteomes" id="UP000589292">
    <property type="component" value="Unassembled WGS sequence"/>
</dbReference>
<sequence length="210" mass="22649">MDQDQPKGWSRRRFLGGAAILAAVVGVPLAAIRLDLFNTQEAPSERQRDLMRTVSQIVIPKTDTPGAGDVGAGDFVLLGLAHGLEKSRTPLPEDAPEALTRHARKDGSVDQAAWLEAELDARAKGDFLKAAPDAQARLLAALDAEAYAEGVREHPWRTVKALILIGYYTSESGGSQELQFNLVPGTYDPDVPVTPQTRAFSSDWTAVDFG</sequence>
<name>A0A7V8RBN1_9SPHN</name>
<dbReference type="InterPro" id="IPR006311">
    <property type="entry name" value="TAT_signal"/>
</dbReference>
<organism evidence="1 2">
    <name type="scientific">Sphingomonas ursincola</name>
    <dbReference type="NCBI Taxonomy" id="56361"/>
    <lineage>
        <taxon>Bacteria</taxon>
        <taxon>Pseudomonadati</taxon>
        <taxon>Pseudomonadota</taxon>
        <taxon>Alphaproteobacteria</taxon>
        <taxon>Sphingomonadales</taxon>
        <taxon>Sphingomonadaceae</taxon>
        <taxon>Sphingomonas</taxon>
    </lineage>
</organism>
<keyword evidence="2" id="KW-1185">Reference proteome</keyword>
<protein>
    <submittedName>
        <fullName evidence="1">Twin-arginine translocation signal domain-containing protein</fullName>
    </submittedName>
</protein>
<dbReference type="EMBL" id="VDES01000001">
    <property type="protein sequence ID" value="MBA1373496.1"/>
    <property type="molecule type" value="Genomic_DNA"/>
</dbReference>
<evidence type="ECO:0000313" key="2">
    <source>
        <dbReference type="Proteomes" id="UP000589292"/>
    </source>
</evidence>
<reference evidence="1 2" key="1">
    <citation type="journal article" date="1994" name="Int. J. Syst. Bacteriol.">
        <title>Phylogenetic positions of novel aerobic, bacteriochlorophyll a-containing bacteria and description of Roseococcus thiosulfatophilus gen. nov., sp. nov., Erythromicrobium ramosum gen. nov., sp. nov., and Erythrobacter litoralis sp. nov.</title>
        <authorList>
            <person name="Yurkov V."/>
            <person name="Stackebrandt E."/>
            <person name="Holmes A."/>
            <person name="Fuerst J.A."/>
            <person name="Hugenholtz P."/>
            <person name="Golecki J."/>
            <person name="Gad'on N."/>
            <person name="Gorlenko V.M."/>
            <person name="Kompantseva E.I."/>
            <person name="Drews G."/>
        </authorList>
    </citation>
    <scope>NUCLEOTIDE SEQUENCE [LARGE SCALE GENOMIC DNA]</scope>
    <source>
        <strain evidence="1 2">KR-99</strain>
    </source>
</reference>
<dbReference type="AlphaFoldDB" id="A0A7V8RBN1"/>
<dbReference type="RefSeq" id="WP_181266525.1">
    <property type="nucleotide sequence ID" value="NZ_BAAAGB010000002.1"/>
</dbReference>
<gene>
    <name evidence="1" type="ORF">FG486_04045</name>
</gene>
<dbReference type="PROSITE" id="PS51318">
    <property type="entry name" value="TAT"/>
    <property type="match status" value="1"/>
</dbReference>
<comment type="caution">
    <text evidence="1">The sequence shown here is derived from an EMBL/GenBank/DDBJ whole genome shotgun (WGS) entry which is preliminary data.</text>
</comment>
<accession>A0A7V8RBN1</accession>
<dbReference type="InterPro" id="IPR019546">
    <property type="entry name" value="TAT_signal_bac_arc"/>
</dbReference>
<dbReference type="InterPro" id="IPR027056">
    <property type="entry name" value="Gluconate_2DH_su3"/>
</dbReference>
<dbReference type="Pfam" id="PF13618">
    <property type="entry name" value="Gluconate_2-dh3"/>
    <property type="match status" value="1"/>
</dbReference>
<proteinExistence type="predicted"/>